<comment type="caution">
    <text evidence="2">The sequence shown here is derived from an EMBL/GenBank/DDBJ whole genome shotgun (WGS) entry which is preliminary data.</text>
</comment>
<evidence type="ECO:0000256" key="1">
    <source>
        <dbReference type="SAM" id="MobiDB-lite"/>
    </source>
</evidence>
<dbReference type="Proteomes" id="UP001058974">
    <property type="component" value="Chromosome 7"/>
</dbReference>
<feature type="region of interest" description="Disordered" evidence="1">
    <location>
        <begin position="1"/>
        <end position="39"/>
    </location>
</feature>
<sequence>MSRSQWKRLQRHKRAEKEAAEKSVIGKDADSKDKAESSNNAQIVSIEEISHQINPGNVVEPVVSKEKIMIESWRSKTRDEMEEETMVHRPVCYYVMNNGCVEEHNAFFERPDDSMKAHLKPLFIKAKVENVGVNKILVD</sequence>
<feature type="compositionally biased region" description="Basic residues" evidence="1">
    <location>
        <begin position="1"/>
        <end position="14"/>
    </location>
</feature>
<dbReference type="AlphaFoldDB" id="A0A9D4VTE1"/>
<organism evidence="2 3">
    <name type="scientific">Pisum sativum</name>
    <name type="common">Garden pea</name>
    <name type="synonym">Lathyrus oleraceus</name>
    <dbReference type="NCBI Taxonomy" id="3888"/>
    <lineage>
        <taxon>Eukaryota</taxon>
        <taxon>Viridiplantae</taxon>
        <taxon>Streptophyta</taxon>
        <taxon>Embryophyta</taxon>
        <taxon>Tracheophyta</taxon>
        <taxon>Spermatophyta</taxon>
        <taxon>Magnoliopsida</taxon>
        <taxon>eudicotyledons</taxon>
        <taxon>Gunneridae</taxon>
        <taxon>Pentapetalae</taxon>
        <taxon>rosids</taxon>
        <taxon>fabids</taxon>
        <taxon>Fabales</taxon>
        <taxon>Fabaceae</taxon>
        <taxon>Papilionoideae</taxon>
        <taxon>50 kb inversion clade</taxon>
        <taxon>NPAAA clade</taxon>
        <taxon>Hologalegina</taxon>
        <taxon>IRL clade</taxon>
        <taxon>Fabeae</taxon>
        <taxon>Lathyrus</taxon>
    </lineage>
</organism>
<feature type="compositionally biased region" description="Basic and acidic residues" evidence="1">
    <location>
        <begin position="15"/>
        <end position="36"/>
    </location>
</feature>
<gene>
    <name evidence="2" type="ORF">KIW84_074822</name>
</gene>
<dbReference type="Gramene" id="Psat07G0482200-T1">
    <property type="protein sequence ID" value="KAI5389321.1"/>
    <property type="gene ID" value="KIW84_074822"/>
</dbReference>
<accession>A0A9D4VTE1</accession>
<evidence type="ECO:0000313" key="3">
    <source>
        <dbReference type="Proteomes" id="UP001058974"/>
    </source>
</evidence>
<name>A0A9D4VTE1_PEA</name>
<protein>
    <submittedName>
        <fullName evidence="2">Uncharacterized protein</fullName>
    </submittedName>
</protein>
<proteinExistence type="predicted"/>
<evidence type="ECO:0000313" key="2">
    <source>
        <dbReference type="EMBL" id="KAI5389321.1"/>
    </source>
</evidence>
<dbReference type="EMBL" id="JAMSHJ010000007">
    <property type="protein sequence ID" value="KAI5389321.1"/>
    <property type="molecule type" value="Genomic_DNA"/>
</dbReference>
<keyword evidence="3" id="KW-1185">Reference proteome</keyword>
<reference evidence="2 3" key="1">
    <citation type="journal article" date="2022" name="Nat. Genet.">
        <title>Improved pea reference genome and pan-genome highlight genomic features and evolutionary characteristics.</title>
        <authorList>
            <person name="Yang T."/>
            <person name="Liu R."/>
            <person name="Luo Y."/>
            <person name="Hu S."/>
            <person name="Wang D."/>
            <person name="Wang C."/>
            <person name="Pandey M.K."/>
            <person name="Ge S."/>
            <person name="Xu Q."/>
            <person name="Li N."/>
            <person name="Li G."/>
            <person name="Huang Y."/>
            <person name="Saxena R.K."/>
            <person name="Ji Y."/>
            <person name="Li M."/>
            <person name="Yan X."/>
            <person name="He Y."/>
            <person name="Liu Y."/>
            <person name="Wang X."/>
            <person name="Xiang C."/>
            <person name="Varshney R.K."/>
            <person name="Ding H."/>
            <person name="Gao S."/>
            <person name="Zong X."/>
        </authorList>
    </citation>
    <scope>NUCLEOTIDE SEQUENCE [LARGE SCALE GENOMIC DNA]</scope>
    <source>
        <strain evidence="2 3">cv. Zhongwan 6</strain>
    </source>
</reference>